<dbReference type="InterPro" id="IPR003751">
    <property type="entry name" value="CsrA"/>
</dbReference>
<sequence length="88" mass="9978">MLILSRKIGESIVIQVGNRKIKLIMVEQDNGSMKIGFEAPKDIKIYREEVYEEIVKQNKAALESDVKRLGKIKTSIPKFAGKDNKQST</sequence>
<comment type="subcellular location">
    <subcellularLocation>
        <location evidence="4">Cytoplasm</location>
    </subcellularLocation>
</comment>
<dbReference type="HAMAP" id="MF_00167">
    <property type="entry name" value="CsrA"/>
    <property type="match status" value="1"/>
</dbReference>
<dbReference type="GO" id="GO:0044781">
    <property type="term" value="P:bacterial-type flagellum organization"/>
    <property type="evidence" value="ECO:0007669"/>
    <property type="project" value="UniProtKB-KW"/>
</dbReference>
<organism evidence="5 6">
    <name type="scientific">Petrotoga miotherma DSM 10691</name>
    <dbReference type="NCBI Taxonomy" id="1434326"/>
    <lineage>
        <taxon>Bacteria</taxon>
        <taxon>Thermotogati</taxon>
        <taxon>Thermotogota</taxon>
        <taxon>Thermotogae</taxon>
        <taxon>Petrotogales</taxon>
        <taxon>Petrotogaceae</taxon>
        <taxon>Petrotoga</taxon>
    </lineage>
</organism>
<keyword evidence="2 4" id="KW-0810">Translation regulation</keyword>
<dbReference type="GO" id="GO:1902208">
    <property type="term" value="P:regulation of bacterial-type flagellum assembly"/>
    <property type="evidence" value="ECO:0007669"/>
    <property type="project" value="UniProtKB-UniRule"/>
</dbReference>
<dbReference type="RefSeq" id="WP_103079471.1">
    <property type="nucleotide sequence ID" value="NZ_AZRM01000063.1"/>
</dbReference>
<keyword evidence="4" id="KW-1005">Bacterial flagellum biogenesis</keyword>
<dbReference type="GO" id="GO:0006109">
    <property type="term" value="P:regulation of carbohydrate metabolic process"/>
    <property type="evidence" value="ECO:0007669"/>
    <property type="project" value="InterPro"/>
</dbReference>
<dbReference type="GO" id="GO:0045947">
    <property type="term" value="P:negative regulation of translational initiation"/>
    <property type="evidence" value="ECO:0007669"/>
    <property type="project" value="UniProtKB-UniRule"/>
</dbReference>
<keyword evidence="1 4" id="KW-0963">Cytoplasm</keyword>
<keyword evidence="6" id="KW-1185">Reference proteome</keyword>
<name>A0A2K1P3X3_9BACT</name>
<comment type="function">
    <text evidence="4">A translational regulator that binds mRNA to regulate translation initiation and/or mRNA stability. Usually binds in the 5'-UTR at or near the Shine-Dalgarno sequence preventing ribosome-binding, thus repressing translation. Its main target seems to be the major flagellin gene, while its function is anatagonized by FliW.</text>
</comment>
<evidence type="ECO:0000313" key="6">
    <source>
        <dbReference type="Proteomes" id="UP000236199"/>
    </source>
</evidence>
<evidence type="ECO:0000256" key="2">
    <source>
        <dbReference type="ARBA" id="ARBA00022845"/>
    </source>
</evidence>
<dbReference type="Gene3D" id="2.60.40.4380">
    <property type="entry name" value="Translational regulator CsrA"/>
    <property type="match status" value="1"/>
</dbReference>
<dbReference type="SUPFAM" id="SSF117130">
    <property type="entry name" value="CsrA-like"/>
    <property type="match status" value="1"/>
</dbReference>
<dbReference type="EMBL" id="AZRM01000063">
    <property type="protein sequence ID" value="PNR97489.1"/>
    <property type="molecule type" value="Genomic_DNA"/>
</dbReference>
<comment type="subunit">
    <text evidence="4">Homodimer; the beta-strands of each monomer intercalate to form a hydrophobic core, while the alpha-helices form wings that extend away from the core.</text>
</comment>
<evidence type="ECO:0000256" key="3">
    <source>
        <dbReference type="ARBA" id="ARBA00022884"/>
    </source>
</evidence>
<dbReference type="GO" id="GO:0006402">
    <property type="term" value="P:mRNA catabolic process"/>
    <property type="evidence" value="ECO:0007669"/>
    <property type="project" value="InterPro"/>
</dbReference>
<evidence type="ECO:0000256" key="4">
    <source>
        <dbReference type="HAMAP-Rule" id="MF_00167"/>
    </source>
</evidence>
<dbReference type="InterPro" id="IPR036107">
    <property type="entry name" value="CsrA_sf"/>
</dbReference>
<dbReference type="OrthoDB" id="9809061at2"/>
<keyword evidence="4" id="KW-0678">Repressor</keyword>
<dbReference type="GO" id="GO:0048027">
    <property type="term" value="F:mRNA 5'-UTR binding"/>
    <property type="evidence" value="ECO:0007669"/>
    <property type="project" value="UniProtKB-UniRule"/>
</dbReference>
<dbReference type="PANTHER" id="PTHR34984:SF1">
    <property type="entry name" value="CARBON STORAGE REGULATOR"/>
    <property type="match status" value="1"/>
</dbReference>
<accession>A0A2K1P3X3</accession>
<protein>
    <recommendedName>
        <fullName evidence="4">Translational regulator CsrA</fullName>
    </recommendedName>
</protein>
<dbReference type="AlphaFoldDB" id="A0A2K1P3X3"/>
<keyword evidence="3 4" id="KW-0694">RNA-binding</keyword>
<comment type="caution">
    <text evidence="5">The sequence shown here is derived from an EMBL/GenBank/DDBJ whole genome shotgun (WGS) entry which is preliminary data.</text>
</comment>
<comment type="similarity">
    <text evidence="4">Belongs to the CsrA/RsmA family.</text>
</comment>
<proteinExistence type="inferred from homology"/>
<gene>
    <name evidence="4" type="primary">csrA</name>
    <name evidence="5" type="ORF">X928_09575</name>
</gene>
<dbReference type="PANTHER" id="PTHR34984">
    <property type="entry name" value="CARBON STORAGE REGULATOR"/>
    <property type="match status" value="1"/>
</dbReference>
<dbReference type="Proteomes" id="UP000236199">
    <property type="component" value="Unassembled WGS sequence"/>
</dbReference>
<reference evidence="5 6" key="1">
    <citation type="submission" date="2013-12" db="EMBL/GenBank/DDBJ databases">
        <title>Comparative genomics of Petrotoga isolates.</title>
        <authorList>
            <person name="Nesbo C.L."/>
            <person name="Charchuk R."/>
            <person name="Chow K."/>
        </authorList>
    </citation>
    <scope>NUCLEOTIDE SEQUENCE [LARGE SCALE GENOMIC DNA]</scope>
    <source>
        <strain evidence="5 6">DSM 10691</strain>
    </source>
</reference>
<dbReference type="Pfam" id="PF02599">
    <property type="entry name" value="CsrA"/>
    <property type="match status" value="1"/>
</dbReference>
<evidence type="ECO:0000256" key="1">
    <source>
        <dbReference type="ARBA" id="ARBA00022490"/>
    </source>
</evidence>
<evidence type="ECO:0000313" key="5">
    <source>
        <dbReference type="EMBL" id="PNR97489.1"/>
    </source>
</evidence>
<dbReference type="GO" id="GO:0005829">
    <property type="term" value="C:cytosol"/>
    <property type="evidence" value="ECO:0007669"/>
    <property type="project" value="TreeGrafter"/>
</dbReference>